<dbReference type="Gene3D" id="3.90.79.10">
    <property type="entry name" value="Nucleoside Triphosphate Pyrophosphohydrolase"/>
    <property type="match status" value="1"/>
</dbReference>
<evidence type="ECO:0000313" key="3">
    <source>
        <dbReference type="EMBL" id="TRX90727.1"/>
    </source>
</evidence>
<proteinExistence type="predicted"/>
<feature type="compositionally biased region" description="Basic and acidic residues" evidence="1">
    <location>
        <begin position="300"/>
        <end position="311"/>
    </location>
</feature>
<gene>
    <name evidence="3" type="ORF">FHL15_008306</name>
</gene>
<protein>
    <recommendedName>
        <fullName evidence="2">Nudix hydrolase domain-containing protein</fullName>
    </recommendedName>
</protein>
<feature type="compositionally biased region" description="Polar residues" evidence="1">
    <location>
        <begin position="289"/>
        <end position="299"/>
    </location>
</feature>
<dbReference type="InterPro" id="IPR015797">
    <property type="entry name" value="NUDIX_hydrolase-like_dom_sf"/>
</dbReference>
<feature type="domain" description="Nudix hydrolase" evidence="2">
    <location>
        <begin position="30"/>
        <end position="175"/>
    </location>
</feature>
<sequence length="474" mass="51526">MSTPSWLQEYQQPFTKQYNVRCHSNHVHPNNIPAAGIVLVRLNESSQLELLLDLRSSTVEHPNTWGFIGGDLNCINDSYEEDGKELFEEPLAGALRMARGYYGISAYDIYPLGLQYKRDHGGVKFLTYNYIFAVYNGHAPSPLTKASERSQWFALDALPDNLQLYVQEDLPVLRETLSIDVASILLKAKCMGPNPIDSDGDVSMSDSGEEEHSLGFLEPINSFSYHFNMATNGAQPSTPPATPDRANQKPKMPGQVDYPDLEAELQKLDIGAFKGINSLTPEQRAKLTAQATEMQNKASTESKEATRKPEKAGNSIFSQFFTYIGPKSKLTAAAPAAAAATPAATQATPAAAAAATLAPKTQPSNKDKRPTSSGSMLSLFSWGVKQANKDVSTINSNGKRELSQQTNATDEPDSKKVKTQQQQQTLQPSLMPNVPLAIHHQTSQSMPAAAVKNNSGLNDHRGPEFASAPHPGSP</sequence>
<dbReference type="PROSITE" id="PS51462">
    <property type="entry name" value="NUDIX"/>
    <property type="match status" value="1"/>
</dbReference>
<feature type="region of interest" description="Disordered" evidence="1">
    <location>
        <begin position="394"/>
        <end position="474"/>
    </location>
</feature>
<feature type="region of interest" description="Disordered" evidence="1">
    <location>
        <begin position="287"/>
        <end position="311"/>
    </location>
</feature>
<name>A0A553HRZ7_9PEZI</name>
<evidence type="ECO:0000256" key="1">
    <source>
        <dbReference type="SAM" id="MobiDB-lite"/>
    </source>
</evidence>
<accession>A0A553HRZ7</accession>
<dbReference type="EMBL" id="VFLP01000052">
    <property type="protein sequence ID" value="TRX90727.1"/>
    <property type="molecule type" value="Genomic_DNA"/>
</dbReference>
<dbReference type="InterPro" id="IPR000086">
    <property type="entry name" value="NUDIX_hydrolase_dom"/>
</dbReference>
<dbReference type="OrthoDB" id="206213at2759"/>
<feature type="region of interest" description="Disordered" evidence="1">
    <location>
        <begin position="354"/>
        <end position="375"/>
    </location>
</feature>
<evidence type="ECO:0000259" key="2">
    <source>
        <dbReference type="PROSITE" id="PS51462"/>
    </source>
</evidence>
<organism evidence="3 4">
    <name type="scientific">Xylaria flabelliformis</name>
    <dbReference type="NCBI Taxonomy" id="2512241"/>
    <lineage>
        <taxon>Eukaryota</taxon>
        <taxon>Fungi</taxon>
        <taxon>Dikarya</taxon>
        <taxon>Ascomycota</taxon>
        <taxon>Pezizomycotina</taxon>
        <taxon>Sordariomycetes</taxon>
        <taxon>Xylariomycetidae</taxon>
        <taxon>Xylariales</taxon>
        <taxon>Xylariaceae</taxon>
        <taxon>Xylaria</taxon>
    </lineage>
</organism>
<feature type="compositionally biased region" description="Polar residues" evidence="1">
    <location>
        <begin position="394"/>
        <end position="409"/>
    </location>
</feature>
<reference evidence="4" key="1">
    <citation type="submission" date="2019-06" db="EMBL/GenBank/DDBJ databases">
        <title>Draft genome sequence of the griseofulvin-producing fungus Xylaria cubensis strain G536.</title>
        <authorList>
            <person name="Mead M.E."/>
            <person name="Raja H.A."/>
            <person name="Steenwyk J.L."/>
            <person name="Knowles S.L."/>
            <person name="Oberlies N.H."/>
            <person name="Rokas A."/>
        </authorList>
    </citation>
    <scope>NUCLEOTIDE SEQUENCE [LARGE SCALE GENOMIC DNA]</scope>
    <source>
        <strain evidence="4">G536</strain>
    </source>
</reference>
<dbReference type="STRING" id="2512241.A0A553HRZ7"/>
<comment type="caution">
    <text evidence="3">The sequence shown here is derived from an EMBL/GenBank/DDBJ whole genome shotgun (WGS) entry which is preliminary data.</text>
</comment>
<feature type="region of interest" description="Disordered" evidence="1">
    <location>
        <begin position="228"/>
        <end position="255"/>
    </location>
</feature>
<dbReference type="Proteomes" id="UP000319160">
    <property type="component" value="Unassembled WGS sequence"/>
</dbReference>
<dbReference type="AlphaFoldDB" id="A0A553HRZ7"/>
<evidence type="ECO:0000313" key="4">
    <source>
        <dbReference type="Proteomes" id="UP000319160"/>
    </source>
</evidence>
<dbReference type="SUPFAM" id="SSF55811">
    <property type="entry name" value="Nudix"/>
    <property type="match status" value="1"/>
</dbReference>
<feature type="compositionally biased region" description="Polar residues" evidence="1">
    <location>
        <begin position="440"/>
        <end position="457"/>
    </location>
</feature>
<feature type="compositionally biased region" description="Low complexity" evidence="1">
    <location>
        <begin position="354"/>
        <end position="363"/>
    </location>
</feature>
<keyword evidence="4" id="KW-1185">Reference proteome</keyword>